<evidence type="ECO:0000256" key="5">
    <source>
        <dbReference type="ARBA" id="ARBA00023136"/>
    </source>
</evidence>
<accession>A0A0G4FIE2</accession>
<comment type="subcellular location">
    <subcellularLocation>
        <location evidence="1">Membrane</location>
        <topology evidence="1">Multi-pass membrane protein</topology>
    </subcellularLocation>
</comment>
<evidence type="ECO:0000256" key="8">
    <source>
        <dbReference type="SAM" id="Phobius"/>
    </source>
</evidence>
<comment type="similarity">
    <text evidence="6">Belongs to the major facilitator superfamily. Spinster (TC 2.A.1.49) family.</text>
</comment>
<feature type="transmembrane region" description="Helical" evidence="8">
    <location>
        <begin position="114"/>
        <end position="135"/>
    </location>
</feature>
<keyword evidence="3 8" id="KW-0812">Transmembrane</keyword>
<dbReference type="AlphaFoldDB" id="A0A0G4FIE2"/>
<evidence type="ECO:0000313" key="10">
    <source>
        <dbReference type="EMBL" id="CEM13258.1"/>
    </source>
</evidence>
<dbReference type="PhylomeDB" id="A0A0G4FIE2"/>
<dbReference type="GO" id="GO:0016020">
    <property type="term" value="C:membrane"/>
    <property type="evidence" value="ECO:0007669"/>
    <property type="project" value="UniProtKB-SubCell"/>
</dbReference>
<dbReference type="Pfam" id="PF07690">
    <property type="entry name" value="MFS_1"/>
    <property type="match status" value="1"/>
</dbReference>
<feature type="transmembrane region" description="Helical" evidence="8">
    <location>
        <begin position="304"/>
        <end position="330"/>
    </location>
</feature>
<evidence type="ECO:0000256" key="1">
    <source>
        <dbReference type="ARBA" id="ARBA00004141"/>
    </source>
</evidence>
<dbReference type="InterPro" id="IPR044770">
    <property type="entry name" value="MFS_spinster-like"/>
</dbReference>
<feature type="domain" description="Major facilitator superfamily (MFS) profile" evidence="9">
    <location>
        <begin position="19"/>
        <end position="505"/>
    </location>
</feature>
<feature type="compositionally biased region" description="Basic and acidic residues" evidence="7">
    <location>
        <begin position="209"/>
        <end position="228"/>
    </location>
</feature>
<evidence type="ECO:0000259" key="9">
    <source>
        <dbReference type="PROSITE" id="PS50850"/>
    </source>
</evidence>
<dbReference type="InterPro" id="IPR020846">
    <property type="entry name" value="MFS_dom"/>
</dbReference>
<feature type="transmembrane region" description="Helical" evidence="8">
    <location>
        <begin position="440"/>
        <end position="463"/>
    </location>
</feature>
<sequence length="547" mass="58166">MIGKHKGKKVDGELDASRTQAVVCVSSALDGADGKLLPASFRALESQLGMGPSALGLLSLAQSLCQAVSSPVWGYWADRGSRKKFLAVGCCLWAGATILLAFTSNLYQMVALRALNGVALSCVSPISQGIVVSLFDGSKRGEAFGWIHFFGSAGSVAGGILGTSMSEEKYLWGVDGWRLAFCIVGFSSLVFGWAVWVWATSTEGRRHRGEFERVPQEVEEEGVCRPEREEEGGGAGDGAESVEGDEEEGETQRLTAVSEGSTADPDAQSESAEETEEKKPPQGLLRVCLAELSLLCRLMRCPSFTFIVLQGVFGAVPWNAFGFATLFMQYCGLSNFVASVATSSLFAAGAVGGVVGGMLGDFLSPRLGDCARPLVAQISKLVAIPATLLLLHFIPRQPETAPLFIFLMVSIGFVATWPIAGTIRPILCEITLAGAHARTFSFLVALEGSSAALFGAPVVALLAERVFGYSPAAMRVESMSEASRLANADALAKALTLVTIEKDSETFRLIDNDTLTTVRVDPTLNSVQGELINTYVLALRVHFHPSM</sequence>
<dbReference type="PANTHER" id="PTHR23505">
    <property type="entry name" value="SPINSTER"/>
    <property type="match status" value="1"/>
</dbReference>
<dbReference type="PROSITE" id="PS50850">
    <property type="entry name" value="MFS"/>
    <property type="match status" value="1"/>
</dbReference>
<keyword evidence="2" id="KW-0813">Transport</keyword>
<evidence type="ECO:0000256" key="6">
    <source>
        <dbReference type="ARBA" id="ARBA00024338"/>
    </source>
</evidence>
<dbReference type="Gene3D" id="1.20.1250.20">
    <property type="entry name" value="MFS general substrate transporter like domains"/>
    <property type="match status" value="1"/>
</dbReference>
<evidence type="ECO:0000256" key="7">
    <source>
        <dbReference type="SAM" id="MobiDB-lite"/>
    </source>
</evidence>
<keyword evidence="5 8" id="KW-0472">Membrane</keyword>
<evidence type="ECO:0000256" key="2">
    <source>
        <dbReference type="ARBA" id="ARBA00022448"/>
    </source>
</evidence>
<feature type="transmembrane region" description="Helical" evidence="8">
    <location>
        <begin position="400"/>
        <end position="420"/>
    </location>
</feature>
<evidence type="ECO:0000256" key="4">
    <source>
        <dbReference type="ARBA" id="ARBA00022989"/>
    </source>
</evidence>
<feature type="transmembrane region" description="Helical" evidence="8">
    <location>
        <begin position="147"/>
        <end position="165"/>
    </location>
</feature>
<keyword evidence="4 8" id="KW-1133">Transmembrane helix</keyword>
<organism evidence="10">
    <name type="scientific">Chromera velia CCMP2878</name>
    <dbReference type="NCBI Taxonomy" id="1169474"/>
    <lineage>
        <taxon>Eukaryota</taxon>
        <taxon>Sar</taxon>
        <taxon>Alveolata</taxon>
        <taxon>Colpodellida</taxon>
        <taxon>Chromeraceae</taxon>
        <taxon>Chromera</taxon>
    </lineage>
</organism>
<dbReference type="InterPro" id="IPR011701">
    <property type="entry name" value="MFS"/>
</dbReference>
<name>A0A0G4FIE2_9ALVE</name>
<dbReference type="InterPro" id="IPR036259">
    <property type="entry name" value="MFS_trans_sf"/>
</dbReference>
<dbReference type="EMBL" id="CDMZ01000392">
    <property type="protein sequence ID" value="CEM13258.1"/>
    <property type="molecule type" value="Genomic_DNA"/>
</dbReference>
<dbReference type="GO" id="GO:0022857">
    <property type="term" value="F:transmembrane transporter activity"/>
    <property type="evidence" value="ECO:0007669"/>
    <property type="project" value="InterPro"/>
</dbReference>
<protein>
    <recommendedName>
        <fullName evidence="9">Major facilitator superfamily (MFS) profile domain-containing protein</fullName>
    </recommendedName>
</protein>
<dbReference type="PANTHER" id="PTHR23505:SF52">
    <property type="entry name" value="MAJOR FACILITATOR SUPERFAMILY PROTEIN"/>
    <property type="match status" value="1"/>
</dbReference>
<feature type="region of interest" description="Disordered" evidence="7">
    <location>
        <begin position="208"/>
        <end position="278"/>
    </location>
</feature>
<feature type="transmembrane region" description="Helical" evidence="8">
    <location>
        <begin position="374"/>
        <end position="394"/>
    </location>
</feature>
<feature type="transmembrane region" description="Helical" evidence="8">
    <location>
        <begin position="177"/>
        <end position="199"/>
    </location>
</feature>
<feature type="transmembrane region" description="Helical" evidence="8">
    <location>
        <begin position="85"/>
        <end position="102"/>
    </location>
</feature>
<reference evidence="10" key="1">
    <citation type="submission" date="2014-11" db="EMBL/GenBank/DDBJ databases">
        <authorList>
            <person name="Otto D Thomas"/>
            <person name="Naeem Raeece"/>
        </authorList>
    </citation>
    <scope>NUCLEOTIDE SEQUENCE</scope>
</reference>
<dbReference type="VEuPathDB" id="CryptoDB:Cvel_17162"/>
<proteinExistence type="inferred from homology"/>
<feature type="compositionally biased region" description="Acidic residues" evidence="7">
    <location>
        <begin position="240"/>
        <end position="249"/>
    </location>
</feature>
<dbReference type="SUPFAM" id="SSF103473">
    <property type="entry name" value="MFS general substrate transporter"/>
    <property type="match status" value="1"/>
</dbReference>
<gene>
    <name evidence="10" type="ORF">Cvel_17162</name>
</gene>
<feature type="compositionally biased region" description="Polar residues" evidence="7">
    <location>
        <begin position="252"/>
        <end position="261"/>
    </location>
</feature>
<feature type="transmembrane region" description="Helical" evidence="8">
    <location>
        <begin position="336"/>
        <end position="362"/>
    </location>
</feature>
<evidence type="ECO:0000256" key="3">
    <source>
        <dbReference type="ARBA" id="ARBA00022692"/>
    </source>
</evidence>